<evidence type="ECO:0000313" key="6">
    <source>
        <dbReference type="EMBL" id="MBB4928447.1"/>
    </source>
</evidence>
<dbReference type="PANTHER" id="PTHR11712">
    <property type="entry name" value="POLYKETIDE SYNTHASE-RELATED"/>
    <property type="match status" value="1"/>
</dbReference>
<dbReference type="PANTHER" id="PTHR11712:SF347">
    <property type="entry name" value="BETA KETOACYL-ACYL CARRIER PROTEIN SYNTHASE"/>
    <property type="match status" value="1"/>
</dbReference>
<dbReference type="Pfam" id="PF02801">
    <property type="entry name" value="Ketoacyl-synt_C"/>
    <property type="match status" value="1"/>
</dbReference>
<dbReference type="InterPro" id="IPR000794">
    <property type="entry name" value="Beta-ketoacyl_synthase"/>
</dbReference>
<name>A0A7W7RAK4_KITKI</name>
<dbReference type="InterPro" id="IPR014031">
    <property type="entry name" value="Ketoacyl_synth_C"/>
</dbReference>
<keyword evidence="7" id="KW-1185">Reference proteome</keyword>
<dbReference type="SUPFAM" id="SSF53901">
    <property type="entry name" value="Thiolase-like"/>
    <property type="match status" value="1"/>
</dbReference>
<evidence type="ECO:0000256" key="4">
    <source>
        <dbReference type="RuleBase" id="RU003694"/>
    </source>
</evidence>
<comment type="caution">
    <text evidence="6">The sequence shown here is derived from an EMBL/GenBank/DDBJ whole genome shotgun (WGS) entry which is preliminary data.</text>
</comment>
<evidence type="ECO:0000313" key="7">
    <source>
        <dbReference type="Proteomes" id="UP000540506"/>
    </source>
</evidence>
<dbReference type="InterPro" id="IPR020841">
    <property type="entry name" value="PKS_Beta-ketoAc_synthase_dom"/>
</dbReference>
<comment type="similarity">
    <text evidence="1 4">Belongs to the thiolase-like superfamily. Beta-ketoacyl-ACP synthases family.</text>
</comment>
<feature type="domain" description="Ketosynthase family 3 (KS3)" evidence="5">
    <location>
        <begin position="1"/>
        <end position="390"/>
    </location>
</feature>
<reference evidence="6 7" key="1">
    <citation type="submission" date="2020-08" db="EMBL/GenBank/DDBJ databases">
        <title>Sequencing the genomes of 1000 actinobacteria strains.</title>
        <authorList>
            <person name="Klenk H.-P."/>
        </authorList>
    </citation>
    <scope>NUCLEOTIDE SEQUENCE [LARGE SCALE GENOMIC DNA]</scope>
    <source>
        <strain evidence="6 7">DSM 41654</strain>
    </source>
</reference>
<dbReference type="InterPro" id="IPR014030">
    <property type="entry name" value="Ketoacyl_synth_N"/>
</dbReference>
<dbReference type="PROSITE" id="PS00606">
    <property type="entry name" value="KS3_1"/>
    <property type="match status" value="1"/>
</dbReference>
<evidence type="ECO:0000259" key="5">
    <source>
        <dbReference type="PROSITE" id="PS52004"/>
    </source>
</evidence>
<evidence type="ECO:0000256" key="1">
    <source>
        <dbReference type="ARBA" id="ARBA00008467"/>
    </source>
</evidence>
<dbReference type="Proteomes" id="UP000540506">
    <property type="component" value="Unassembled WGS sequence"/>
</dbReference>
<dbReference type="EC" id="2.3.1.179" evidence="6"/>
<dbReference type="CDD" id="cd00834">
    <property type="entry name" value="KAS_I_II"/>
    <property type="match status" value="1"/>
</dbReference>
<dbReference type="InterPro" id="IPR016039">
    <property type="entry name" value="Thiolase-like"/>
</dbReference>
<sequence length="391" mass="39495">MVTPAGDGWHATWERVCGGVPTAALGPPTPVAHLACSVAEFDPARLGRARSRRPDRCTQLALLAAREALSDAGLEPAHWDGARVAVVVGSSSGGIGTLESEHRALLGKGAQEVSPYAVPASLGNSVSAQLTIELGATGPSQTVNTACASGATAIGTALDLLALGRCDIALVGGADATITPYNIAGFDRVGALSHRFDDPAGALRPFDAQRDGFVIGEGAGMLVLERTADARARGARARARIRGFGASSDAHHVVKPSPDGAGLVLALREALARAGASAEDVSHINAHGTGTPLGDRVEAAALAVLFPHRPPVTSTKAVTGHLMGAAGAVEAALTVLAVEQGLVPPTANLDDLDPAVALDIPTKCREGRLQLALSVSTGFGGQNAVLAVTPD</sequence>
<dbReference type="Pfam" id="PF00109">
    <property type="entry name" value="ketoacyl-synt"/>
    <property type="match status" value="1"/>
</dbReference>
<keyword evidence="2 4" id="KW-0808">Transferase</keyword>
<dbReference type="PROSITE" id="PS52004">
    <property type="entry name" value="KS3_2"/>
    <property type="match status" value="1"/>
</dbReference>
<dbReference type="EMBL" id="JACHJV010000003">
    <property type="protein sequence ID" value="MBB4928447.1"/>
    <property type="molecule type" value="Genomic_DNA"/>
</dbReference>
<evidence type="ECO:0000256" key="2">
    <source>
        <dbReference type="ARBA" id="ARBA00022679"/>
    </source>
</evidence>
<proteinExistence type="inferred from homology"/>
<dbReference type="InterPro" id="IPR018201">
    <property type="entry name" value="Ketoacyl_synth_AS"/>
</dbReference>
<dbReference type="SMART" id="SM00825">
    <property type="entry name" value="PKS_KS"/>
    <property type="match status" value="1"/>
</dbReference>
<gene>
    <name evidence="6" type="ORF">FHR34_007544</name>
</gene>
<organism evidence="6 7">
    <name type="scientific">Kitasatospora kifunensis</name>
    <name type="common">Streptomyces kifunensis</name>
    <dbReference type="NCBI Taxonomy" id="58351"/>
    <lineage>
        <taxon>Bacteria</taxon>
        <taxon>Bacillati</taxon>
        <taxon>Actinomycetota</taxon>
        <taxon>Actinomycetes</taxon>
        <taxon>Kitasatosporales</taxon>
        <taxon>Streptomycetaceae</taxon>
        <taxon>Kitasatospora</taxon>
    </lineage>
</organism>
<dbReference type="GO" id="GO:0004315">
    <property type="term" value="F:3-oxoacyl-[acyl-carrier-protein] synthase activity"/>
    <property type="evidence" value="ECO:0007669"/>
    <property type="project" value="UniProtKB-EC"/>
</dbReference>
<dbReference type="NCBIfam" id="NF005589">
    <property type="entry name" value="PRK07314.1"/>
    <property type="match status" value="1"/>
</dbReference>
<dbReference type="GO" id="GO:0006633">
    <property type="term" value="P:fatty acid biosynthetic process"/>
    <property type="evidence" value="ECO:0007669"/>
    <property type="project" value="InterPro"/>
</dbReference>
<keyword evidence="3 6" id="KW-0012">Acyltransferase</keyword>
<accession>A0A7W7RAK4</accession>
<dbReference type="AlphaFoldDB" id="A0A7W7RAK4"/>
<dbReference type="Gene3D" id="3.40.47.10">
    <property type="match status" value="1"/>
</dbReference>
<evidence type="ECO:0000256" key="3">
    <source>
        <dbReference type="ARBA" id="ARBA00023315"/>
    </source>
</evidence>
<protein>
    <submittedName>
        <fullName evidence="6">3-oxoacyl-[acyl-carrier-protein] synthase II</fullName>
        <ecNumber evidence="6">2.3.1.179</ecNumber>
    </submittedName>
</protein>